<dbReference type="GO" id="GO:0043709">
    <property type="term" value="P:cell adhesion involved in single-species biofilm formation"/>
    <property type="evidence" value="ECO:0007669"/>
    <property type="project" value="TreeGrafter"/>
</dbReference>
<protein>
    <recommendedName>
        <fullName evidence="2">diguanylate cyclase</fullName>
        <ecNumber evidence="2">2.7.7.65</ecNumber>
    </recommendedName>
</protein>
<dbReference type="GO" id="GO:0052621">
    <property type="term" value="F:diguanylate cyclase activity"/>
    <property type="evidence" value="ECO:0007669"/>
    <property type="project" value="UniProtKB-EC"/>
</dbReference>
<organism evidence="8">
    <name type="scientific">Mizugakiibacter sediminis</name>
    <dbReference type="NCBI Taxonomy" id="1475481"/>
    <lineage>
        <taxon>Bacteria</taxon>
        <taxon>Pseudomonadati</taxon>
        <taxon>Pseudomonadota</taxon>
        <taxon>Gammaproteobacteria</taxon>
        <taxon>Lysobacterales</taxon>
        <taxon>Rhodanobacteraceae</taxon>
        <taxon>Mizugakiibacter</taxon>
    </lineage>
</organism>
<dbReference type="InterPro" id="IPR029787">
    <property type="entry name" value="Nucleotide_cyclase"/>
</dbReference>
<feature type="transmembrane region" description="Helical" evidence="4">
    <location>
        <begin position="330"/>
        <end position="351"/>
    </location>
</feature>
<dbReference type="EMBL" id="DF970155">
    <property type="protein sequence ID" value="GAP65225.1"/>
    <property type="molecule type" value="Genomic_DNA"/>
</dbReference>
<keyword evidence="4" id="KW-0812">Transmembrane</keyword>
<dbReference type="Gene3D" id="3.30.70.270">
    <property type="match status" value="1"/>
</dbReference>
<dbReference type="SUPFAM" id="SSF55073">
    <property type="entry name" value="Nucleotide cyclase"/>
    <property type="match status" value="1"/>
</dbReference>
<dbReference type="Proteomes" id="UP000253740">
    <property type="component" value="Unassembled WGS sequence"/>
</dbReference>
<evidence type="ECO:0000313" key="8">
    <source>
        <dbReference type="EMBL" id="GAP65225.1"/>
    </source>
</evidence>
<feature type="transmembrane region" description="Helical" evidence="4">
    <location>
        <begin position="301"/>
        <end position="318"/>
    </location>
</feature>
<dbReference type="AlphaFoldDB" id="A0A0K8QJX0"/>
<evidence type="ECO:0000313" key="7">
    <source>
        <dbReference type="EMBL" id="GAN45499.1"/>
    </source>
</evidence>
<dbReference type="SMART" id="SM00267">
    <property type="entry name" value="GGDEF"/>
    <property type="match status" value="1"/>
</dbReference>
<dbReference type="PANTHER" id="PTHR45138:SF9">
    <property type="entry name" value="DIGUANYLATE CYCLASE DGCM-RELATED"/>
    <property type="match status" value="1"/>
</dbReference>
<feature type="domain" description="GGDEF" evidence="6">
    <location>
        <begin position="426"/>
        <end position="559"/>
    </location>
</feature>
<evidence type="ECO:0000256" key="1">
    <source>
        <dbReference type="ARBA" id="ARBA00001946"/>
    </source>
</evidence>
<feature type="transmembrane region" description="Helical" evidence="4">
    <location>
        <begin position="239"/>
        <end position="257"/>
    </location>
</feature>
<evidence type="ECO:0000313" key="9">
    <source>
        <dbReference type="Proteomes" id="UP000253740"/>
    </source>
</evidence>
<comment type="cofactor">
    <cofactor evidence="1">
        <name>Mg(2+)</name>
        <dbReference type="ChEBI" id="CHEBI:18420"/>
    </cofactor>
</comment>
<reference evidence="7" key="1">
    <citation type="submission" date="2015-03" db="EMBL/GenBank/DDBJ databases">
        <title>Draft genome sequence of Mizugakiibacter sediminis skMP5.</title>
        <authorList>
            <person name="Watanabe T."/>
            <person name="Kojima H."/>
            <person name="Fukui M."/>
        </authorList>
    </citation>
    <scope>NUCLEOTIDE SEQUENCE</scope>
    <source>
        <strain evidence="7">SkMP5</strain>
    </source>
</reference>
<feature type="transmembrane region" description="Helical" evidence="4">
    <location>
        <begin position="176"/>
        <end position="197"/>
    </location>
</feature>
<reference evidence="8" key="2">
    <citation type="submission" date="2015-08" db="EMBL/GenBank/DDBJ databases">
        <title>Complete DNA Sequence of Pseudomonas syringae pv. actinidiae, the Causal Agent of Kiwifruit Canker Disease.</title>
        <authorList>
            <person name="Rikkerink E.H.A."/>
            <person name="Fineran P.C."/>
        </authorList>
    </citation>
    <scope>NUCLEOTIDE SEQUENCE</scope>
    <source>
        <strain evidence="8">SkMP5</strain>
    </source>
</reference>
<dbReference type="GO" id="GO:1902201">
    <property type="term" value="P:negative regulation of bacterial-type flagellum-dependent cell motility"/>
    <property type="evidence" value="ECO:0007669"/>
    <property type="project" value="TreeGrafter"/>
</dbReference>
<dbReference type="FunFam" id="3.30.70.270:FF:000001">
    <property type="entry name" value="Diguanylate cyclase domain protein"/>
    <property type="match status" value="1"/>
</dbReference>
<dbReference type="GO" id="GO:0005886">
    <property type="term" value="C:plasma membrane"/>
    <property type="evidence" value="ECO:0007669"/>
    <property type="project" value="TreeGrafter"/>
</dbReference>
<dbReference type="InterPro" id="IPR043128">
    <property type="entry name" value="Rev_trsase/Diguanyl_cyclase"/>
</dbReference>
<dbReference type="NCBIfam" id="TIGR00254">
    <property type="entry name" value="GGDEF"/>
    <property type="match status" value="1"/>
</dbReference>
<evidence type="ECO:0000256" key="4">
    <source>
        <dbReference type="SAM" id="Phobius"/>
    </source>
</evidence>
<dbReference type="STRING" id="1475481.GCA_000953855_00523"/>
<accession>A0A0K8QJX0</accession>
<dbReference type="OrthoDB" id="9803824at2"/>
<dbReference type="Pfam" id="PF07695">
    <property type="entry name" value="7TMR-DISM_7TM"/>
    <property type="match status" value="1"/>
</dbReference>
<evidence type="ECO:0000256" key="3">
    <source>
        <dbReference type="ARBA" id="ARBA00034247"/>
    </source>
</evidence>
<comment type="catalytic activity">
    <reaction evidence="3">
        <text>2 GTP = 3',3'-c-di-GMP + 2 diphosphate</text>
        <dbReference type="Rhea" id="RHEA:24898"/>
        <dbReference type="ChEBI" id="CHEBI:33019"/>
        <dbReference type="ChEBI" id="CHEBI:37565"/>
        <dbReference type="ChEBI" id="CHEBI:58805"/>
        <dbReference type="EC" id="2.7.7.65"/>
    </reaction>
</comment>
<dbReference type="HOGENOM" id="CLU_476336_0_0_6"/>
<feature type="transmembrane region" description="Helical" evidence="4">
    <location>
        <begin position="269"/>
        <end position="289"/>
    </location>
</feature>
<keyword evidence="4" id="KW-1133">Transmembrane helix</keyword>
<dbReference type="InterPro" id="IPR050469">
    <property type="entry name" value="Diguanylate_Cyclase"/>
</dbReference>
<keyword evidence="9" id="KW-1185">Reference proteome</keyword>
<dbReference type="EMBL" id="DF952381">
    <property type="protein sequence ID" value="GAN45499.1"/>
    <property type="molecule type" value="Genomic_DNA"/>
</dbReference>
<feature type="transmembrane region" description="Helical" evidence="4">
    <location>
        <begin position="357"/>
        <end position="379"/>
    </location>
</feature>
<dbReference type="Pfam" id="PF00990">
    <property type="entry name" value="GGDEF"/>
    <property type="match status" value="1"/>
</dbReference>
<feature type="chain" id="PRO_5007415560" description="diguanylate cyclase" evidence="5">
    <location>
        <begin position="25"/>
        <end position="572"/>
    </location>
</feature>
<evidence type="ECO:0000256" key="2">
    <source>
        <dbReference type="ARBA" id="ARBA00012528"/>
    </source>
</evidence>
<dbReference type="RefSeq" id="WP_062534814.1">
    <property type="nucleotide sequence ID" value="NZ_DF970155.1"/>
</dbReference>
<keyword evidence="5" id="KW-0732">Signal</keyword>
<dbReference type="EC" id="2.7.7.65" evidence="2"/>
<feature type="transmembrane region" description="Helical" evidence="4">
    <location>
        <begin position="202"/>
        <end position="219"/>
    </location>
</feature>
<gene>
    <name evidence="7" type="ORF">MBSD_2048</name>
    <name evidence="8" type="ORF">MBSD_n0514</name>
</gene>
<proteinExistence type="predicted"/>
<evidence type="ECO:0000259" key="6">
    <source>
        <dbReference type="PROSITE" id="PS50887"/>
    </source>
</evidence>
<dbReference type="PROSITE" id="PS50887">
    <property type="entry name" value="GGDEF"/>
    <property type="match status" value="1"/>
</dbReference>
<dbReference type="InterPro" id="IPR000160">
    <property type="entry name" value="GGDEF_dom"/>
</dbReference>
<name>A0A0K8QJX0_9GAMM</name>
<sequence length="572" mass="62119">MGDPWTRRFAAAALMLLLAAAARAAPAPPSSIATLPKEAGSPPAAAVIAGAYADAFRPLAQPLLRGDDARAVWYRVQLGADWSAAGAPLLVVSGAVRTGLVVYLPPGYVARAVTPYDAGLDPRFSRQALVFELPRNLRAQQPIYLRVGAPAQSQPLRVCIADYDTYQAEDLDHVRISTAISAAQAAMLAVILCFWIVLRDRVFLYFLGYAGFQVVYQMAASGELYALPGAGALAPLGYHPGQFAALMAALLSINFIIEFADLRRAVPRLARLLGWARWPYAALALALWLPPLHPDAWLPNTANGLLAITTPLALLAAWRAWRRGSRQAGFFLISWLPLLALTVLRVLQLIVGLPLPAWLAYGFPFSMAYAAVVITVGLADRTLQARRERDQAHRLAEYDPLTGVLNRRAVLTRLRVAYADARQSRRPLGLLFLDLDHFKRINDTHGHAAGDDCLIAVAGAIQAELRELDWLGRYGGEEFLVVLPDAAALTARIVAERIRLRATELRVAADGEELHLTVSIGIALLDDATPTPEALIEHADIALYRAKAQGRNRVVQYLPGEVIDAATLARHG</sequence>
<keyword evidence="4" id="KW-0472">Membrane</keyword>
<feature type="signal peptide" evidence="5">
    <location>
        <begin position="1"/>
        <end position="24"/>
    </location>
</feature>
<dbReference type="CDD" id="cd01949">
    <property type="entry name" value="GGDEF"/>
    <property type="match status" value="1"/>
</dbReference>
<dbReference type="PANTHER" id="PTHR45138">
    <property type="entry name" value="REGULATORY COMPONENTS OF SENSORY TRANSDUCTION SYSTEM"/>
    <property type="match status" value="1"/>
</dbReference>
<evidence type="ECO:0000256" key="5">
    <source>
        <dbReference type="SAM" id="SignalP"/>
    </source>
</evidence>
<dbReference type="InterPro" id="IPR011623">
    <property type="entry name" value="7TMR_DISM_rcpt_extracell_dom1"/>
</dbReference>